<evidence type="ECO:0000313" key="2">
    <source>
        <dbReference type="EMBL" id="RMB98794.1"/>
    </source>
</evidence>
<comment type="caution">
    <text evidence="2">The sequence shown here is derived from an EMBL/GenBank/DDBJ whole genome shotgun (WGS) entry which is preliminary data.</text>
</comment>
<feature type="region of interest" description="Disordered" evidence="1">
    <location>
        <begin position="1627"/>
        <end position="1664"/>
    </location>
</feature>
<dbReference type="OrthoDB" id="6270916at2759"/>
<accession>A0A3M0JDA4</accession>
<dbReference type="Proteomes" id="UP000269221">
    <property type="component" value="Unassembled WGS sequence"/>
</dbReference>
<feature type="compositionally biased region" description="Polar residues" evidence="1">
    <location>
        <begin position="1499"/>
        <end position="1508"/>
    </location>
</feature>
<organism evidence="2 3">
    <name type="scientific">Hirundo rustica rustica</name>
    <dbReference type="NCBI Taxonomy" id="333673"/>
    <lineage>
        <taxon>Eukaryota</taxon>
        <taxon>Metazoa</taxon>
        <taxon>Chordata</taxon>
        <taxon>Craniata</taxon>
        <taxon>Vertebrata</taxon>
        <taxon>Euteleostomi</taxon>
        <taxon>Archelosauria</taxon>
        <taxon>Archosauria</taxon>
        <taxon>Dinosauria</taxon>
        <taxon>Saurischia</taxon>
        <taxon>Theropoda</taxon>
        <taxon>Coelurosauria</taxon>
        <taxon>Aves</taxon>
        <taxon>Neognathae</taxon>
        <taxon>Neoaves</taxon>
        <taxon>Telluraves</taxon>
        <taxon>Australaves</taxon>
        <taxon>Passeriformes</taxon>
        <taxon>Sylvioidea</taxon>
        <taxon>Hirundinidae</taxon>
        <taxon>Hirundo</taxon>
    </lineage>
</organism>
<feature type="compositionally biased region" description="Basic and acidic residues" evidence="1">
    <location>
        <begin position="1627"/>
        <end position="1641"/>
    </location>
</feature>
<sequence>MSTKAEQFASKIRYLQEYHNRVLHNIYPVPSGTDIANTLKYFSQTLLSILSRTGKKENQDASNLTVPMTMCLFPVPFPLTPSLRPQVSSINPTVTRSLLYSVLRDAPSERGQQSRDAQLSDYPSLDYQGLYVTLVTLLDLVPLLQHGQHVGSSKREGVPAHVNLSASSMLMIAMQYTSNPVYHCQLLECLMKYKQEVWKDLLYVIAYGPSQVKPPAVQMLFHYWPNLKPPGAISEYRGLQYTAWNPIHCQHIECHNAINKPAVKMCIDPSLSVALGDKPPPLYLCEECSQRIAGLLKEAEFHAEQREHELNRRRQMGLSSSHHSLDNTDFDNKDDDKHDQRLLSQFGIWFLVSLCTPSENTPTESLARLVSMVFQWFHSTAYMMDDEVGSLVEKLKPQFVTKWLKTVCDVRFDVMVMCLLPKPMEFARVGGYWDKSCSAVTQLKEGLNRILCLIPYNVINQSVWECIMPEWLEAIRTEVPENQLKEFREVLSKMFDTELCPLPFSLEEMFGFISCRFTGYPSSVQEQALLWLHVLSELDIVVPLQLLISMFSDGVNSVKELANQRKSRVSELAGNLAARRVSVASDPGRRVQHNMLSPFPSPFQSPFRSPIRSPFHSPFKNFGHPGEKTIDFECEDEEMNLNCFILMFDLILKQMELQDDGVTLGLENSISKDIISIINNVFQAPWGGSHTCQKDEKAVECGLCQSSILCYQLGFELLEQLAPKEEIRLVEPTDNLEDSLLYTRPEFIIGTEGEDEDKSAPKHGENPGHHTETTENAAIKNDTERKFCYQQLPVTLKLIYTILQEMSRFEEPDILFNMLNCLKILCLHGECLYIARKDHPQFLAYIQDHMLIASLWGVVKSEFSQLSSLAVPLLLHALSLPHGADIFWTIINSNFNSKDWKMRFEAVEKVAVLCRFLDIHSVTKNHLLKYSLAHAFCCFLTAVEDVNPAVATRAGLLLDTIKRPALQGLCLCLDFQFDTVVKDRPTILSKLLLLHFLKADIPALSWEFFVNRFETLSLEAQLHLDCNKEFPFPTRQPSPENDNTIKDLLPEDAGIDHQTVHQLITVLMKFMAKDESSAESDISSAKAFNTVKRHLYVLLGYDQQEGCFMIAPQKMRVSTCFNAFIAGIAQVMDYNINLGKHLLPLVVQVLKYCSCPQLRHYFQQPPRCSLWSLKPHIRQMWLKALLVILYKYPYRDCEISKIVLHLIHITVNTLNAQYHSCKPHATAGPLYSDNSNISRYSEKEKAEEDSVFDESDIHDTPTGPCNKESQTFFARLKRIGGSKMVKYQPVEMNAQRSEIELAEYRETGALQDSILRCVREESIQKKKLRSLKQKSLDIGNADSLLFSLDEHRRKSCIDRCDLEKPPVPAAYATHRHSDLGRSRQNSSTKAENIDMQESLPHTESFQEAKRPVIPEVRLNCMETYEVKVDSPVKTAGPKEDLDLIDLSSDSTSGPEKHSVLSTSDSDSLVFEPLPPLRIVESDEEEETTNPLNDEVSGKTAVSSPSTPINVSALSLSTTPLVQFSIEDCSKDFSSKDTSNSASAGIEEVISTSPKDQKDSSELVKPEEFHDMSSGNSLTLKQKRDLLQKSSALPEMSLDDNSELSVEEIKPSGTIPSPNVKTVLIKVPEDSEKQTESDKLDTNTESDTEQNTEQKQEGETEESEFKIQIVPRQRKQRKIAVSAIQREYLDISFNILDKLGEQKEADPAAKGLSTLEMPRESSSAPTLEAGVPETSSHSSISTQFRQMKRGSLGALTMNQLMKRQLEHQSSAPHNISTWDTGAGLVVLETEVLSLFTEQIQHGKRLCNVPVCLNPDLEGPPLRIRGATKSSLLSAPSIVSMFVPAPEEFADDQPILMTDKCHDCGAVLEEYDEETLGLAIVVLSTFIHLSPDLAAPLLLDIMQSVGRLASSTSFSNQAESMMIPGNAAGVAKQFLRCVFHQLAPNGIFPQLFQSIIKDGSFLRTLATSLMDFSELSSIAALSQLLEGLNNKKNLPAGGAMLRCLENIAAFMEALPMDSPSNLWTTISNQFQTFLTKLPCVLPLKGHRGPFDILGVYSRGKGQILLDTLCYIGVTASAQVKVTLTRHESAAVGADAGTKLAESTILHKQMIASMPGCGTAAMECMRQYVGEVLDFIADMHTLTKLKSHMKTCSQPLHEDTFGGHLKVGLAQIAAMEITRGNHRDNKAVIRYLPWLYHPPSAMQQGPKEFIECVSHIRLLSWLLLGSLTHNVVCPNSPSSCMPIPLDAGSQIADHLIVILIGFPEQSKTSVLHMCSLFHAFIFAQLWTVYCEQTAVAPTVQNQNEFSFTAILTALEFWSRVTPSILQLMAHNKVMVEMVCLHVISLMEALQECNSTIFVKLIPMWLPMIQSNLKHLSAGLQLRLQAIQSNVNHHSLRMLQGSGQMNNSSSVLRKWLQCTQFKMAQVEIQSSEAASQFYPL</sequence>
<name>A0A3M0JDA4_HIRRU</name>
<dbReference type="PANTHER" id="PTHR21696">
    <property type="entry name" value="PROTEIN UNC-79 HOMOLOG"/>
    <property type="match status" value="1"/>
</dbReference>
<feature type="compositionally biased region" description="Low complexity" evidence="1">
    <location>
        <begin position="1459"/>
        <end position="1469"/>
    </location>
</feature>
<evidence type="ECO:0008006" key="4">
    <source>
        <dbReference type="Google" id="ProtNLM"/>
    </source>
</evidence>
<feature type="region of interest" description="Disordered" evidence="1">
    <location>
        <begin position="306"/>
        <end position="331"/>
    </location>
</feature>
<feature type="compositionally biased region" description="Basic and acidic residues" evidence="1">
    <location>
        <begin position="1554"/>
        <end position="1570"/>
    </location>
</feature>
<gene>
    <name evidence="2" type="ORF">DUI87_25013</name>
</gene>
<feature type="region of interest" description="Disordered" evidence="1">
    <location>
        <begin position="752"/>
        <end position="777"/>
    </location>
</feature>
<protein>
    <recommendedName>
        <fullName evidence="4">Unc-79 homolog, NALCN channel complex subunit</fullName>
    </recommendedName>
</protein>
<evidence type="ECO:0000256" key="1">
    <source>
        <dbReference type="SAM" id="MobiDB-lite"/>
    </source>
</evidence>
<dbReference type="PANTHER" id="PTHR21696:SF2">
    <property type="entry name" value="PROTEIN UNC-79 HOMOLOG"/>
    <property type="match status" value="1"/>
</dbReference>
<evidence type="ECO:0000313" key="3">
    <source>
        <dbReference type="Proteomes" id="UP000269221"/>
    </source>
</evidence>
<feature type="compositionally biased region" description="Basic and acidic residues" evidence="1">
    <location>
        <begin position="758"/>
        <end position="773"/>
    </location>
</feature>
<feature type="region of interest" description="Disordered" evidence="1">
    <location>
        <begin position="1531"/>
        <end position="1581"/>
    </location>
</feature>
<feature type="region of interest" description="Disordered" evidence="1">
    <location>
        <begin position="1706"/>
        <end position="1743"/>
    </location>
</feature>
<reference evidence="2 3" key="1">
    <citation type="submission" date="2018-07" db="EMBL/GenBank/DDBJ databases">
        <title>A high quality draft genome assembly of the barn swallow (H. rustica rustica).</title>
        <authorList>
            <person name="Formenti G."/>
            <person name="Chiara M."/>
            <person name="Poveda L."/>
            <person name="Francoijs K.-J."/>
            <person name="Bonisoli-Alquati A."/>
            <person name="Canova L."/>
            <person name="Gianfranceschi L."/>
            <person name="Horner D.S."/>
            <person name="Saino N."/>
        </authorList>
    </citation>
    <scope>NUCLEOTIDE SEQUENCE [LARGE SCALE GENOMIC DNA]</scope>
    <source>
        <strain evidence="2">Chelidonia</strain>
        <tissue evidence="2">Blood</tissue>
    </source>
</reference>
<dbReference type="InterPro" id="IPR016024">
    <property type="entry name" value="ARM-type_fold"/>
</dbReference>
<dbReference type="Pfam" id="PF14776">
    <property type="entry name" value="UNC-79"/>
    <property type="match status" value="1"/>
</dbReference>
<dbReference type="SUPFAM" id="SSF48371">
    <property type="entry name" value="ARM repeat"/>
    <property type="match status" value="1"/>
</dbReference>
<proteinExistence type="predicted"/>
<feature type="region of interest" description="Disordered" evidence="1">
    <location>
        <begin position="1443"/>
        <end position="1508"/>
    </location>
</feature>
<feature type="region of interest" description="Disordered" evidence="1">
    <location>
        <begin position="1371"/>
        <end position="1391"/>
    </location>
</feature>
<dbReference type="InterPro" id="IPR024855">
    <property type="entry name" value="UNC79"/>
</dbReference>
<feature type="compositionally biased region" description="Polar residues" evidence="1">
    <location>
        <begin position="1732"/>
        <end position="1743"/>
    </location>
</feature>
<dbReference type="STRING" id="333673.A0A3M0JDA4"/>
<dbReference type="EMBL" id="QRBI01000152">
    <property type="protein sequence ID" value="RMB98794.1"/>
    <property type="molecule type" value="Genomic_DNA"/>
</dbReference>
<keyword evidence="3" id="KW-1185">Reference proteome</keyword>